<dbReference type="Proteomes" id="UP000515145">
    <property type="component" value="Chromosome 13"/>
</dbReference>
<gene>
    <name evidence="3" type="primary">LOC114445258</name>
</gene>
<sequence>MILGDVDPGSILTDKLQLMCTYLQKRIGTLCTLIKVQGDFEASVKDMLQGLDGLWAQLEELHARVTLTKRGSREQVAVALVQSDAESLFTVVSHHRKRLQSCHAHLKDSTQVLQEITWSHTHTSNSVNSSMESVWPELLLQANIEQFDKVQEGFHSLEQQTSTFQAHLEGLGKGNQNGHAGTSSQGKDAHTETHVHDGCTSEVSLERCSSAASSASSAEADTETETPLSLCERSALQFSSTFERLRKSGRRK</sequence>
<reference evidence="3" key="1">
    <citation type="submission" date="2025-08" db="UniProtKB">
        <authorList>
            <consortium name="RefSeq"/>
        </authorList>
    </citation>
    <scope>IDENTIFICATION</scope>
</reference>
<evidence type="ECO:0000256" key="1">
    <source>
        <dbReference type="SAM" id="MobiDB-lite"/>
    </source>
</evidence>
<dbReference type="InParanoid" id="A0A6P7JGG3"/>
<dbReference type="GeneID" id="114445258"/>
<feature type="compositionally biased region" description="Polar residues" evidence="1">
    <location>
        <begin position="174"/>
        <end position="186"/>
    </location>
</feature>
<evidence type="ECO:0000313" key="2">
    <source>
        <dbReference type="Proteomes" id="UP000515145"/>
    </source>
</evidence>
<accession>A0A6P7JGG3</accession>
<evidence type="ECO:0000313" key="3">
    <source>
        <dbReference type="RefSeq" id="XP_028276014.1"/>
    </source>
</evidence>
<dbReference type="OrthoDB" id="8954444at2759"/>
<feature type="region of interest" description="Disordered" evidence="1">
    <location>
        <begin position="210"/>
        <end position="230"/>
    </location>
</feature>
<keyword evidence="2" id="KW-1185">Reference proteome</keyword>
<dbReference type="AlphaFoldDB" id="A0A6P7JGG3"/>
<dbReference type="RefSeq" id="XP_028276014.1">
    <property type="nucleotide sequence ID" value="XM_028420213.1"/>
</dbReference>
<protein>
    <submittedName>
        <fullName evidence="3">Uncharacterized protein LOC114445258</fullName>
    </submittedName>
</protein>
<organism evidence="2 3">
    <name type="scientific">Parambassis ranga</name>
    <name type="common">Indian glassy fish</name>
    <dbReference type="NCBI Taxonomy" id="210632"/>
    <lineage>
        <taxon>Eukaryota</taxon>
        <taxon>Metazoa</taxon>
        <taxon>Chordata</taxon>
        <taxon>Craniata</taxon>
        <taxon>Vertebrata</taxon>
        <taxon>Euteleostomi</taxon>
        <taxon>Actinopterygii</taxon>
        <taxon>Neopterygii</taxon>
        <taxon>Teleostei</taxon>
        <taxon>Neoteleostei</taxon>
        <taxon>Acanthomorphata</taxon>
        <taxon>Ovalentaria</taxon>
        <taxon>Ambassidae</taxon>
        <taxon>Parambassis</taxon>
    </lineage>
</organism>
<proteinExistence type="predicted"/>
<feature type="compositionally biased region" description="Low complexity" evidence="1">
    <location>
        <begin position="210"/>
        <end position="219"/>
    </location>
</feature>
<feature type="compositionally biased region" description="Basic and acidic residues" evidence="1">
    <location>
        <begin position="187"/>
        <end position="198"/>
    </location>
</feature>
<feature type="region of interest" description="Disordered" evidence="1">
    <location>
        <begin position="169"/>
        <end position="198"/>
    </location>
</feature>
<name>A0A6P7JGG3_9TELE</name>